<evidence type="ECO:0000313" key="5">
    <source>
        <dbReference type="Proteomes" id="UP001236507"/>
    </source>
</evidence>
<dbReference type="PANTHER" id="PTHR46401:SF2">
    <property type="entry name" value="GLYCOSYLTRANSFERASE WBBK-RELATED"/>
    <property type="match status" value="1"/>
</dbReference>
<dbReference type="PANTHER" id="PTHR46401">
    <property type="entry name" value="GLYCOSYLTRANSFERASE WBBK-RELATED"/>
    <property type="match status" value="1"/>
</dbReference>
<feature type="domain" description="Glycosyl transferase family 1" evidence="2">
    <location>
        <begin position="179"/>
        <end position="330"/>
    </location>
</feature>
<dbReference type="Pfam" id="PF13439">
    <property type="entry name" value="Glyco_transf_4"/>
    <property type="match status" value="1"/>
</dbReference>
<evidence type="ECO:0000259" key="3">
    <source>
        <dbReference type="Pfam" id="PF13439"/>
    </source>
</evidence>
<dbReference type="InterPro" id="IPR028098">
    <property type="entry name" value="Glyco_trans_4-like_N"/>
</dbReference>
<organism evidence="4 5">
    <name type="scientific">Flectobacillus roseus</name>
    <dbReference type="NCBI Taxonomy" id="502259"/>
    <lineage>
        <taxon>Bacteria</taxon>
        <taxon>Pseudomonadati</taxon>
        <taxon>Bacteroidota</taxon>
        <taxon>Cytophagia</taxon>
        <taxon>Cytophagales</taxon>
        <taxon>Flectobacillaceae</taxon>
        <taxon>Flectobacillus</taxon>
    </lineage>
</organism>
<dbReference type="Gene3D" id="3.40.50.2000">
    <property type="entry name" value="Glycogen Phosphorylase B"/>
    <property type="match status" value="2"/>
</dbReference>
<gene>
    <name evidence="4" type="ORF">QM524_23475</name>
</gene>
<dbReference type="CDD" id="cd03809">
    <property type="entry name" value="GT4_MtfB-like"/>
    <property type="match status" value="1"/>
</dbReference>
<name>A0ABT6YF39_9BACT</name>
<reference evidence="4 5" key="1">
    <citation type="submission" date="2023-05" db="EMBL/GenBank/DDBJ databases">
        <title>Novel species of genus Flectobacillus isolated from stream in China.</title>
        <authorList>
            <person name="Lu H."/>
        </authorList>
    </citation>
    <scope>NUCLEOTIDE SEQUENCE [LARGE SCALE GENOMIC DNA]</scope>
    <source>
        <strain evidence="4 5">KCTC 42575</strain>
    </source>
</reference>
<dbReference type="InterPro" id="IPR001296">
    <property type="entry name" value="Glyco_trans_1"/>
</dbReference>
<dbReference type="SUPFAM" id="SSF53756">
    <property type="entry name" value="UDP-Glycosyltransferase/glycogen phosphorylase"/>
    <property type="match status" value="1"/>
</dbReference>
<feature type="domain" description="Glycosyltransferase subfamily 4-like N-terminal" evidence="3">
    <location>
        <begin position="15"/>
        <end position="163"/>
    </location>
</feature>
<dbReference type="Pfam" id="PF00534">
    <property type="entry name" value="Glycos_transf_1"/>
    <property type="match status" value="1"/>
</dbReference>
<dbReference type="EMBL" id="JASHIF010000026">
    <property type="protein sequence ID" value="MDI9862204.1"/>
    <property type="molecule type" value="Genomic_DNA"/>
</dbReference>
<comment type="caution">
    <text evidence="4">The sequence shown here is derived from an EMBL/GenBank/DDBJ whole genome shotgun (WGS) entry which is preliminary data.</text>
</comment>
<protein>
    <submittedName>
        <fullName evidence="4">Glycosyltransferase family 1 protein</fullName>
    </submittedName>
</protein>
<dbReference type="RefSeq" id="WP_283346477.1">
    <property type="nucleotide sequence ID" value="NZ_JASHIF010000026.1"/>
</dbReference>
<evidence type="ECO:0000259" key="2">
    <source>
        <dbReference type="Pfam" id="PF00534"/>
    </source>
</evidence>
<sequence>MKIVVNCRFLSQKVTGVQRFALELSKQLTLLDIDVEFIGPRDTNEDKINNRNIKKIGRLKGHLWEKVELPLYLLSTGSPILINFCNTAPFFYKNQIVAIHDMAVFQDQEWFSKKFKLLYQLAFKHYASFSKKIITVSEFSKKEIIKYLSIDASDVKVIYNGIEHFKYLSEDGASNKCDNIKGINLNEKFFLCVGSVEPRKNLNIVIESFQSIELDGVKLVIVGGKDKLFKFLDLKSNISEKFHDKVVFTGYLTDFELISLYSSATAFIFPSVYEGFGIPPLEAMSLGCPSIVSNSTSLPEVCGDAAIYFDTNDVRDLSKKLEEISKCTQEQKGEIISKGILQSEKYSWKKSALDLLDLIYSLN</sequence>
<evidence type="ECO:0000313" key="4">
    <source>
        <dbReference type="EMBL" id="MDI9862204.1"/>
    </source>
</evidence>
<dbReference type="Proteomes" id="UP001236507">
    <property type="component" value="Unassembled WGS sequence"/>
</dbReference>
<proteinExistence type="predicted"/>
<keyword evidence="5" id="KW-1185">Reference proteome</keyword>
<keyword evidence="1" id="KW-0808">Transferase</keyword>
<evidence type="ECO:0000256" key="1">
    <source>
        <dbReference type="ARBA" id="ARBA00022679"/>
    </source>
</evidence>
<accession>A0ABT6YF39</accession>